<gene>
    <name evidence="12" type="ORF">UPYG_G00194340</name>
</gene>
<feature type="signal peptide" evidence="10">
    <location>
        <begin position="1"/>
        <end position="29"/>
    </location>
</feature>
<evidence type="ECO:0000256" key="6">
    <source>
        <dbReference type="ARBA" id="ARBA00023157"/>
    </source>
</evidence>
<dbReference type="SUPFAM" id="SSF48726">
    <property type="entry name" value="Immunoglobulin"/>
    <property type="match status" value="1"/>
</dbReference>
<evidence type="ECO:0000256" key="7">
    <source>
        <dbReference type="ARBA" id="ARBA00023180"/>
    </source>
</evidence>
<dbReference type="Pfam" id="PF07686">
    <property type="entry name" value="V-set"/>
    <property type="match status" value="1"/>
</dbReference>
<protein>
    <recommendedName>
        <fullName evidence="11">Ig-like domain-containing protein</fullName>
    </recommendedName>
</protein>
<evidence type="ECO:0000259" key="11">
    <source>
        <dbReference type="PROSITE" id="PS50835"/>
    </source>
</evidence>
<evidence type="ECO:0000256" key="4">
    <source>
        <dbReference type="ARBA" id="ARBA00022989"/>
    </source>
</evidence>
<dbReference type="GO" id="GO:0016020">
    <property type="term" value="C:membrane"/>
    <property type="evidence" value="ECO:0007669"/>
    <property type="project" value="UniProtKB-SubCell"/>
</dbReference>
<evidence type="ECO:0000256" key="1">
    <source>
        <dbReference type="ARBA" id="ARBA00004479"/>
    </source>
</evidence>
<evidence type="ECO:0000256" key="8">
    <source>
        <dbReference type="ARBA" id="ARBA00023319"/>
    </source>
</evidence>
<dbReference type="PROSITE" id="PS50835">
    <property type="entry name" value="IG_LIKE"/>
    <property type="match status" value="1"/>
</dbReference>
<keyword evidence="7" id="KW-0325">Glycoprotein</keyword>
<keyword evidence="4 9" id="KW-1133">Transmembrane helix</keyword>
<feature type="chain" id="PRO_5044880856" description="Ig-like domain-containing protein" evidence="10">
    <location>
        <begin position="30"/>
        <end position="250"/>
    </location>
</feature>
<proteinExistence type="predicted"/>
<dbReference type="Gene3D" id="2.60.40.10">
    <property type="entry name" value="Immunoglobulins"/>
    <property type="match status" value="1"/>
</dbReference>
<organism evidence="12 13">
    <name type="scientific">Umbra pygmaea</name>
    <name type="common">Eastern mudminnow</name>
    <dbReference type="NCBI Taxonomy" id="75934"/>
    <lineage>
        <taxon>Eukaryota</taxon>
        <taxon>Metazoa</taxon>
        <taxon>Chordata</taxon>
        <taxon>Craniata</taxon>
        <taxon>Vertebrata</taxon>
        <taxon>Euteleostomi</taxon>
        <taxon>Actinopterygii</taxon>
        <taxon>Neopterygii</taxon>
        <taxon>Teleostei</taxon>
        <taxon>Protacanthopterygii</taxon>
        <taxon>Esociformes</taxon>
        <taxon>Umbridae</taxon>
        <taxon>Umbra</taxon>
    </lineage>
</organism>
<dbReference type="SMART" id="SM00409">
    <property type="entry name" value="IG"/>
    <property type="match status" value="1"/>
</dbReference>
<keyword evidence="2 9" id="KW-0812">Transmembrane</keyword>
<reference evidence="12 13" key="1">
    <citation type="submission" date="2024-06" db="EMBL/GenBank/DDBJ databases">
        <authorList>
            <person name="Pan Q."/>
            <person name="Wen M."/>
            <person name="Jouanno E."/>
            <person name="Zahm M."/>
            <person name="Klopp C."/>
            <person name="Cabau C."/>
            <person name="Louis A."/>
            <person name="Berthelot C."/>
            <person name="Parey E."/>
            <person name="Roest Crollius H."/>
            <person name="Montfort J."/>
            <person name="Robinson-Rechavi M."/>
            <person name="Bouchez O."/>
            <person name="Lampietro C."/>
            <person name="Lopez Roques C."/>
            <person name="Donnadieu C."/>
            <person name="Postlethwait J."/>
            <person name="Bobe J."/>
            <person name="Verreycken H."/>
            <person name="Guiguen Y."/>
        </authorList>
    </citation>
    <scope>NUCLEOTIDE SEQUENCE [LARGE SCALE GENOMIC DNA]</scope>
    <source>
        <strain evidence="12">Up_M1</strain>
        <tissue evidence="12">Testis</tissue>
    </source>
</reference>
<feature type="transmembrane region" description="Helical" evidence="9">
    <location>
        <begin position="158"/>
        <end position="184"/>
    </location>
</feature>
<dbReference type="InterPro" id="IPR036179">
    <property type="entry name" value="Ig-like_dom_sf"/>
</dbReference>
<dbReference type="InterPro" id="IPR003599">
    <property type="entry name" value="Ig_sub"/>
</dbReference>
<comment type="subcellular location">
    <subcellularLocation>
        <location evidence="1">Membrane</location>
        <topology evidence="1">Single-pass type I membrane protein</topology>
    </subcellularLocation>
</comment>
<evidence type="ECO:0000256" key="5">
    <source>
        <dbReference type="ARBA" id="ARBA00023136"/>
    </source>
</evidence>
<dbReference type="InterPro" id="IPR007110">
    <property type="entry name" value="Ig-like_dom"/>
</dbReference>
<keyword evidence="8" id="KW-0393">Immunoglobulin domain</keyword>
<evidence type="ECO:0000256" key="2">
    <source>
        <dbReference type="ARBA" id="ARBA00022692"/>
    </source>
</evidence>
<keyword evidence="5 9" id="KW-0472">Membrane</keyword>
<comment type="caution">
    <text evidence="12">The sequence shown here is derived from an EMBL/GenBank/DDBJ whole genome shotgun (WGS) entry which is preliminary data.</text>
</comment>
<feature type="domain" description="Ig-like" evidence="11">
    <location>
        <begin position="26"/>
        <end position="145"/>
    </location>
</feature>
<keyword evidence="3 10" id="KW-0732">Signal</keyword>
<dbReference type="InterPro" id="IPR013106">
    <property type="entry name" value="Ig_V-set"/>
</dbReference>
<evidence type="ECO:0000313" key="12">
    <source>
        <dbReference type="EMBL" id="KAL0972751.1"/>
    </source>
</evidence>
<evidence type="ECO:0000313" key="13">
    <source>
        <dbReference type="Proteomes" id="UP001557470"/>
    </source>
</evidence>
<evidence type="ECO:0000256" key="9">
    <source>
        <dbReference type="SAM" id="Phobius"/>
    </source>
</evidence>
<keyword evidence="13" id="KW-1185">Reference proteome</keyword>
<dbReference type="EMBL" id="JAGEUA010000006">
    <property type="protein sequence ID" value="KAL0972751.1"/>
    <property type="molecule type" value="Genomic_DNA"/>
</dbReference>
<dbReference type="PANTHER" id="PTHR13869:SF20">
    <property type="entry name" value="MYELIN PROTEIN ZERO-LIKE PROTEIN 3"/>
    <property type="match status" value="1"/>
</dbReference>
<dbReference type="Proteomes" id="UP001557470">
    <property type="component" value="Unassembled WGS sequence"/>
</dbReference>
<evidence type="ECO:0000256" key="3">
    <source>
        <dbReference type="ARBA" id="ARBA00022729"/>
    </source>
</evidence>
<dbReference type="InterPro" id="IPR000920">
    <property type="entry name" value="Myelin_P0-rel"/>
</dbReference>
<evidence type="ECO:0000256" key="10">
    <source>
        <dbReference type="SAM" id="SignalP"/>
    </source>
</evidence>
<sequence length="250" mass="27393">MVRQHRIIHMYPVVLLYLAVCCVRRPVSAITVSSPSEVHAVGGEDITLRCTFSSTSRVTSRMSVDWSYRPPTAGPPQTFFHFSSQAFPSQDGQFKGRLKWEGSPSRGVASIKLLNASLSDNGTYACSVRNPPDVHGFPISQTVLTVTPKVPAIRFSDVAVLLAFILLPSAVIALALLGCMCCPVKDEIQAQGYRSPIEVTPGEEPGLRHAHSKENNVTCCDLYMDSDPEDYYIYEKEHSAKAEAVAESQC</sequence>
<name>A0ABD0X107_UMBPY</name>
<dbReference type="InterPro" id="IPR013783">
    <property type="entry name" value="Ig-like_fold"/>
</dbReference>
<accession>A0ABD0X107</accession>
<dbReference type="SMART" id="SM00406">
    <property type="entry name" value="IGv"/>
    <property type="match status" value="1"/>
</dbReference>
<dbReference type="AlphaFoldDB" id="A0ABD0X107"/>
<dbReference type="PANTHER" id="PTHR13869">
    <property type="entry name" value="MYELIN P0 RELATED"/>
    <property type="match status" value="1"/>
</dbReference>
<keyword evidence="6" id="KW-1015">Disulfide bond</keyword>
<dbReference type="PRINTS" id="PR00213">
    <property type="entry name" value="MYELINP0"/>
</dbReference>